<proteinExistence type="predicted"/>
<reference evidence="1 2" key="1">
    <citation type="submission" date="2016-06" db="EMBL/GenBank/DDBJ databases">
        <title>Draft Genome Sequence of Tenacibaculum soleae UCD-KL19.</title>
        <authorList>
            <person name="Eisen J.A."/>
            <person name="Coil D.A."/>
            <person name="Lujan K.M."/>
        </authorList>
    </citation>
    <scope>NUCLEOTIDE SEQUENCE [LARGE SCALE GENOMIC DNA]</scope>
    <source>
        <strain evidence="1 2">UCD-KL19</strain>
    </source>
</reference>
<dbReference type="Proteomes" id="UP000093186">
    <property type="component" value="Unassembled WGS sequence"/>
</dbReference>
<accession>A0A1B9XZJ6</accession>
<dbReference type="AlphaFoldDB" id="A0A1B9XZJ6"/>
<comment type="caution">
    <text evidence="1">The sequence shown here is derived from an EMBL/GenBank/DDBJ whole genome shotgun (WGS) entry which is preliminary data.</text>
</comment>
<evidence type="ECO:0000313" key="2">
    <source>
        <dbReference type="Proteomes" id="UP000093186"/>
    </source>
</evidence>
<dbReference type="EMBL" id="MAKX01000002">
    <property type="protein sequence ID" value="OCK42988.1"/>
    <property type="molecule type" value="Genomic_DNA"/>
</dbReference>
<name>A0A1B9XZJ6_9FLAO</name>
<sequence length="230" mass="26923">MNSSFAQNKYKEAEGFYNLSGFEVSSGLYLLKNTTFFYYSMFGNVDLKIYGNYSISDQNKLKLIPNEELKKEFYLFGLKNNQIKKDIIILQYNKPFSKKAEKLFINTNTKLTKFPEFKLGSKTVSINLKLPKSKKIQLEFNESKTTMIKIVNDFNDIKIYHNYYANMVSMVSKMSFNSEKGTLTNYNSSKATRIQKKEINDKTKEKINNYIESSKKRKTITRKGKIYTKI</sequence>
<gene>
    <name evidence="1" type="ORF">BA195_08835</name>
</gene>
<organism evidence="1 2">
    <name type="scientific">Tenacibaculum soleae</name>
    <dbReference type="NCBI Taxonomy" id="447689"/>
    <lineage>
        <taxon>Bacteria</taxon>
        <taxon>Pseudomonadati</taxon>
        <taxon>Bacteroidota</taxon>
        <taxon>Flavobacteriia</taxon>
        <taxon>Flavobacteriales</taxon>
        <taxon>Flavobacteriaceae</taxon>
        <taxon>Tenacibaculum</taxon>
    </lineage>
</organism>
<evidence type="ECO:0000313" key="1">
    <source>
        <dbReference type="EMBL" id="OCK42988.1"/>
    </source>
</evidence>
<keyword evidence="2" id="KW-1185">Reference proteome</keyword>
<protein>
    <submittedName>
        <fullName evidence="1">Uncharacterized protein</fullName>
    </submittedName>
</protein>